<organism evidence="2 3">
    <name type="scientific">Rhodococcus rhodochrous</name>
    <dbReference type="NCBI Taxonomy" id="1829"/>
    <lineage>
        <taxon>Bacteria</taxon>
        <taxon>Bacillati</taxon>
        <taxon>Actinomycetota</taxon>
        <taxon>Actinomycetes</taxon>
        <taxon>Mycobacteriales</taxon>
        <taxon>Nocardiaceae</taxon>
        <taxon>Rhodococcus</taxon>
    </lineage>
</organism>
<dbReference type="RefSeq" id="WP_194699188.1">
    <property type="nucleotide sequence ID" value="NZ_CP083974.1"/>
</dbReference>
<gene>
    <name evidence="2" type="ORF">KUM34_004120</name>
</gene>
<accession>A0AA46WWW5</accession>
<proteinExistence type="predicted"/>
<dbReference type="AlphaFoldDB" id="A0AA46WWW5"/>
<dbReference type="GO" id="GO:0003824">
    <property type="term" value="F:catalytic activity"/>
    <property type="evidence" value="ECO:0007669"/>
    <property type="project" value="InterPro"/>
</dbReference>
<evidence type="ECO:0000313" key="2">
    <source>
        <dbReference type="EMBL" id="UZF45885.1"/>
    </source>
</evidence>
<name>A0AA46WWW5_RHORH</name>
<evidence type="ECO:0000313" key="3">
    <source>
        <dbReference type="Proteomes" id="UP001162740"/>
    </source>
</evidence>
<feature type="region of interest" description="Disordered" evidence="1">
    <location>
        <begin position="1"/>
        <end position="23"/>
    </location>
</feature>
<dbReference type="EMBL" id="CP083974">
    <property type="protein sequence ID" value="UZF45885.1"/>
    <property type="molecule type" value="Genomic_DNA"/>
</dbReference>
<dbReference type="InterPro" id="IPR036663">
    <property type="entry name" value="Fumarylacetoacetase_C_sf"/>
</dbReference>
<reference evidence="2 3" key="1">
    <citation type="journal article" date="2021" name="Front. Microbiol.">
        <title>Bacterial Transformation of Aromatic Monomers in Softwood Black Liquor.</title>
        <authorList>
            <person name="Navas L.E."/>
            <person name="Dexter G."/>
            <person name="Liu J."/>
            <person name="Levy-Booth D."/>
            <person name="Cho M."/>
            <person name="Jang S.K."/>
            <person name="Mansfield S.D."/>
            <person name="Renneckar S."/>
            <person name="Mohn W.W."/>
            <person name="Eltis L.D."/>
        </authorList>
    </citation>
    <scope>NUCLEOTIDE SEQUENCE [LARGE SCALE GENOMIC DNA]</scope>
    <source>
        <strain evidence="2 3">GD02</strain>
    </source>
</reference>
<protein>
    <recommendedName>
        <fullName evidence="4">2-keto-4-pentenoate hydratase</fullName>
    </recommendedName>
</protein>
<evidence type="ECO:0008006" key="4">
    <source>
        <dbReference type="Google" id="ProtNLM"/>
    </source>
</evidence>
<dbReference type="Proteomes" id="UP001162740">
    <property type="component" value="Chromosome"/>
</dbReference>
<dbReference type="SUPFAM" id="SSF56529">
    <property type="entry name" value="FAH"/>
    <property type="match status" value="1"/>
</dbReference>
<sequence>MTALSPAPAPWDEAPKQAAPWDEAPKQAALRTVANMLFNAGLTGRPARAADELLAPYAEQGAEDVAVTNFRRGTDEGCRVAGRAVTVVDTPAGEVAVGGYYFGGAVHATGTGIPDTLLVRPRVSATLALRVGRRIDRPDVTVAEVLGAVDGVHAALVVACPRVGEPAGSTVLECIADNAHAGHVVVSDTWIVPSGADPAGTLLDIEVGGATALHRPHPSASLHLVSALRRAIALFGSVSVGEVLVLPSAGPALELGPGATAVLRSQVFGTVTVERAKGEYEDGFEPLTHAHGR</sequence>
<evidence type="ECO:0000256" key="1">
    <source>
        <dbReference type="SAM" id="MobiDB-lite"/>
    </source>
</evidence>
<dbReference type="Gene3D" id="3.90.850.10">
    <property type="entry name" value="Fumarylacetoacetase-like, C-terminal domain"/>
    <property type="match status" value="1"/>
</dbReference>